<gene>
    <name evidence="1" type="ORF">UT17_C0005G0030</name>
</gene>
<protein>
    <submittedName>
        <fullName evidence="1">Uncharacterized protein</fullName>
    </submittedName>
</protein>
<organism evidence="1 2">
    <name type="scientific">Candidatus Woesebacteria bacterium GW2011_GWB1_39_10</name>
    <dbReference type="NCBI Taxonomy" id="1618572"/>
    <lineage>
        <taxon>Bacteria</taxon>
        <taxon>Candidatus Woeseibacteriota</taxon>
    </lineage>
</organism>
<reference evidence="1 2" key="1">
    <citation type="journal article" date="2015" name="Nature">
        <title>rRNA introns, odd ribosomes, and small enigmatic genomes across a large radiation of phyla.</title>
        <authorList>
            <person name="Brown C.T."/>
            <person name="Hug L.A."/>
            <person name="Thomas B.C."/>
            <person name="Sharon I."/>
            <person name="Castelle C.J."/>
            <person name="Singh A."/>
            <person name="Wilkins M.J."/>
            <person name="Williams K.H."/>
            <person name="Banfield J.F."/>
        </authorList>
    </citation>
    <scope>NUCLEOTIDE SEQUENCE [LARGE SCALE GENOMIC DNA]</scope>
</reference>
<sequence length="109" mass="11567">MVGELIPPLPVVALVKAMRTATLVRLARIPIVLVVGELIPPLPVVAAVGVAQAATPVSDHTRSAMGRLRARRGLVARVYLADASPKIPVIGTVYLSVSNLQNIFLCPLW</sequence>
<dbReference type="Proteomes" id="UP000034774">
    <property type="component" value="Unassembled WGS sequence"/>
</dbReference>
<dbReference type="EMBL" id="LBVU01000005">
    <property type="protein sequence ID" value="KKQ91592.1"/>
    <property type="molecule type" value="Genomic_DNA"/>
</dbReference>
<evidence type="ECO:0000313" key="2">
    <source>
        <dbReference type="Proteomes" id="UP000034774"/>
    </source>
</evidence>
<comment type="caution">
    <text evidence="1">The sequence shown here is derived from an EMBL/GenBank/DDBJ whole genome shotgun (WGS) entry which is preliminary data.</text>
</comment>
<accession>A0A0G0LKR3</accession>
<name>A0A0G0LKR3_9BACT</name>
<evidence type="ECO:0000313" key="1">
    <source>
        <dbReference type="EMBL" id="KKQ91592.1"/>
    </source>
</evidence>
<proteinExistence type="predicted"/>
<dbReference type="AlphaFoldDB" id="A0A0G0LKR3"/>